<dbReference type="InterPro" id="IPR036388">
    <property type="entry name" value="WH-like_DNA-bd_sf"/>
</dbReference>
<gene>
    <name evidence="4" type="ORF">U0070_010980</name>
</gene>
<dbReference type="InterPro" id="IPR003316">
    <property type="entry name" value="E2F_WHTH_DNA-bd_dom"/>
</dbReference>
<dbReference type="GO" id="GO:0051726">
    <property type="term" value="P:regulation of cell cycle"/>
    <property type="evidence" value="ECO:0007669"/>
    <property type="project" value="InterPro"/>
</dbReference>
<accession>A0AAW0ICQ3</accession>
<keyword evidence="2" id="KW-0539">Nucleus</keyword>
<protein>
    <recommendedName>
        <fullName evidence="3">E2F/DP family winged-helix DNA-binding domain-containing protein</fullName>
    </recommendedName>
</protein>
<proteinExistence type="inferred from homology"/>
<keyword evidence="2" id="KW-0804">Transcription</keyword>
<dbReference type="Proteomes" id="UP001488838">
    <property type="component" value="Unassembled WGS sequence"/>
</dbReference>
<dbReference type="GO" id="GO:0005667">
    <property type="term" value="C:transcription regulator complex"/>
    <property type="evidence" value="ECO:0007669"/>
    <property type="project" value="InterPro"/>
</dbReference>
<dbReference type="GO" id="GO:0000981">
    <property type="term" value="F:DNA-binding transcription factor activity, RNA polymerase II-specific"/>
    <property type="evidence" value="ECO:0007669"/>
    <property type="project" value="TreeGrafter"/>
</dbReference>
<feature type="domain" description="E2F/DP family winged-helix DNA-binding" evidence="3">
    <location>
        <begin position="40"/>
        <end position="86"/>
    </location>
</feature>
<dbReference type="SMART" id="SM01372">
    <property type="entry name" value="E2F_TDP"/>
    <property type="match status" value="1"/>
</dbReference>
<dbReference type="Pfam" id="PF02319">
    <property type="entry name" value="WHD_E2F_TDP"/>
    <property type="match status" value="1"/>
</dbReference>
<dbReference type="InterPro" id="IPR015648">
    <property type="entry name" value="Transcrpt_fac_DP"/>
</dbReference>
<reference evidence="4 5" key="1">
    <citation type="journal article" date="2023" name="bioRxiv">
        <title>Conserved and derived expression patterns and positive selection on dental genes reveal complex evolutionary context of ever-growing rodent molars.</title>
        <authorList>
            <person name="Calamari Z.T."/>
            <person name="Song A."/>
            <person name="Cohen E."/>
            <person name="Akter M."/>
            <person name="Roy R.D."/>
            <person name="Hallikas O."/>
            <person name="Christensen M.M."/>
            <person name="Li P."/>
            <person name="Marangoni P."/>
            <person name="Jernvall J."/>
            <person name="Klein O.D."/>
        </authorList>
    </citation>
    <scope>NUCLEOTIDE SEQUENCE [LARGE SCALE GENOMIC DNA]</scope>
    <source>
        <strain evidence="4">V071</strain>
    </source>
</reference>
<dbReference type="EMBL" id="JBBHLL010000156">
    <property type="protein sequence ID" value="KAK7812221.1"/>
    <property type="molecule type" value="Genomic_DNA"/>
</dbReference>
<keyword evidence="5" id="KW-1185">Reference proteome</keyword>
<evidence type="ECO:0000256" key="1">
    <source>
        <dbReference type="ARBA" id="ARBA00010940"/>
    </source>
</evidence>
<name>A0AAW0ICQ3_MYOGA</name>
<comment type="subcellular location">
    <subcellularLocation>
        <location evidence="2">Nucleus</location>
    </subcellularLocation>
</comment>
<comment type="similarity">
    <text evidence="1 2">Belongs to the E2F/DP family.</text>
</comment>
<dbReference type="PANTHER" id="PTHR12548:SF5">
    <property type="entry name" value="TRANSCRIPTION FACTOR DP-2"/>
    <property type="match status" value="1"/>
</dbReference>
<evidence type="ECO:0000313" key="5">
    <source>
        <dbReference type="Proteomes" id="UP001488838"/>
    </source>
</evidence>
<dbReference type="SUPFAM" id="SSF46785">
    <property type="entry name" value="Winged helix' DNA-binding domain"/>
    <property type="match status" value="1"/>
</dbReference>
<keyword evidence="2" id="KW-0238">DNA-binding</keyword>
<evidence type="ECO:0000256" key="2">
    <source>
        <dbReference type="RuleBase" id="RU003796"/>
    </source>
</evidence>
<evidence type="ECO:0000259" key="3">
    <source>
        <dbReference type="SMART" id="SM01372"/>
    </source>
</evidence>
<dbReference type="PANTHER" id="PTHR12548">
    <property type="entry name" value="TRANSCRIPTION FACTOR DP"/>
    <property type="match status" value="1"/>
</dbReference>
<dbReference type="InterPro" id="IPR036390">
    <property type="entry name" value="WH_DNA-bd_sf"/>
</dbReference>
<organism evidence="4 5">
    <name type="scientific">Myodes glareolus</name>
    <name type="common">Bank vole</name>
    <name type="synonym">Clethrionomys glareolus</name>
    <dbReference type="NCBI Taxonomy" id="447135"/>
    <lineage>
        <taxon>Eukaryota</taxon>
        <taxon>Metazoa</taxon>
        <taxon>Chordata</taxon>
        <taxon>Craniata</taxon>
        <taxon>Vertebrata</taxon>
        <taxon>Euteleostomi</taxon>
        <taxon>Mammalia</taxon>
        <taxon>Eutheria</taxon>
        <taxon>Euarchontoglires</taxon>
        <taxon>Glires</taxon>
        <taxon>Rodentia</taxon>
        <taxon>Myomorpha</taxon>
        <taxon>Muroidea</taxon>
        <taxon>Cricetidae</taxon>
        <taxon>Arvicolinae</taxon>
        <taxon>Myodes</taxon>
    </lineage>
</organism>
<sequence>MVTQTHIAEAAGWVPSDRKRAREFIDSDFSESKRSKKGDKNGKGLRHFSMKVCEKVQRKGTTSYNEVADELVSEFTNSNNHLAADSVGES</sequence>
<dbReference type="AlphaFoldDB" id="A0AAW0ICQ3"/>
<evidence type="ECO:0000313" key="4">
    <source>
        <dbReference type="EMBL" id="KAK7812221.1"/>
    </source>
</evidence>
<dbReference type="GO" id="GO:0005634">
    <property type="term" value="C:nucleus"/>
    <property type="evidence" value="ECO:0007669"/>
    <property type="project" value="TreeGrafter"/>
</dbReference>
<comment type="caution">
    <text evidence="4">The sequence shown here is derived from an EMBL/GenBank/DDBJ whole genome shotgun (WGS) entry which is preliminary data.</text>
</comment>
<dbReference type="GO" id="GO:0000977">
    <property type="term" value="F:RNA polymerase II transcription regulatory region sequence-specific DNA binding"/>
    <property type="evidence" value="ECO:0007669"/>
    <property type="project" value="TreeGrafter"/>
</dbReference>
<keyword evidence="2" id="KW-0805">Transcription regulation</keyword>
<dbReference type="Gene3D" id="1.10.10.10">
    <property type="entry name" value="Winged helix-like DNA-binding domain superfamily/Winged helix DNA-binding domain"/>
    <property type="match status" value="1"/>
</dbReference>